<dbReference type="InterPro" id="IPR021858">
    <property type="entry name" value="Fun_TF"/>
</dbReference>
<evidence type="ECO:0000256" key="3">
    <source>
        <dbReference type="ARBA" id="ARBA00023015"/>
    </source>
</evidence>
<dbReference type="AlphaFoldDB" id="A0A6P8AMG1"/>
<organism evidence="8 9">
    <name type="scientific">Pyricularia grisea</name>
    <name type="common">Crabgrass-specific blast fungus</name>
    <name type="synonym">Magnaporthe grisea</name>
    <dbReference type="NCBI Taxonomy" id="148305"/>
    <lineage>
        <taxon>Eukaryota</taxon>
        <taxon>Fungi</taxon>
        <taxon>Dikarya</taxon>
        <taxon>Ascomycota</taxon>
        <taxon>Pezizomycotina</taxon>
        <taxon>Sordariomycetes</taxon>
        <taxon>Sordariomycetidae</taxon>
        <taxon>Magnaporthales</taxon>
        <taxon>Pyriculariaceae</taxon>
        <taxon>Pyricularia</taxon>
    </lineage>
</organism>
<evidence type="ECO:0000313" key="9">
    <source>
        <dbReference type="RefSeq" id="XP_030976084.1"/>
    </source>
</evidence>
<reference evidence="9" key="3">
    <citation type="submission" date="2025-08" db="UniProtKB">
        <authorList>
            <consortium name="RefSeq"/>
        </authorList>
    </citation>
    <scope>IDENTIFICATION</scope>
    <source>
        <strain evidence="9">NI907</strain>
    </source>
</reference>
<name>A0A6P8AMG1_PYRGI</name>
<dbReference type="RefSeq" id="XP_030976084.1">
    <property type="nucleotide sequence ID" value="XM_031132374.1"/>
</dbReference>
<dbReference type="PANTHER" id="PTHR37534:SF24">
    <property type="entry name" value="MISCELLANEOUS ZN(II)2CYS6 TRANSCRIPTION FACTOR (EUROFUNG)-RELATED"/>
    <property type="match status" value="1"/>
</dbReference>
<evidence type="ECO:0008006" key="10">
    <source>
        <dbReference type="Google" id="ProtNLM"/>
    </source>
</evidence>
<gene>
    <name evidence="9" type="ORF">PgNI_12424</name>
</gene>
<evidence type="ECO:0000256" key="2">
    <source>
        <dbReference type="ARBA" id="ARBA00022833"/>
    </source>
</evidence>
<keyword evidence="2" id="KW-0862">Zinc</keyword>
<dbReference type="GO" id="GO:0003700">
    <property type="term" value="F:DNA-binding transcription factor activity"/>
    <property type="evidence" value="ECO:0007669"/>
    <property type="project" value="TreeGrafter"/>
</dbReference>
<evidence type="ECO:0000256" key="1">
    <source>
        <dbReference type="ARBA" id="ARBA00004123"/>
    </source>
</evidence>
<comment type="subcellular location">
    <subcellularLocation>
        <location evidence="1">Nucleus</location>
    </subcellularLocation>
</comment>
<feature type="region of interest" description="Disordered" evidence="7">
    <location>
        <begin position="1"/>
        <end position="44"/>
    </location>
</feature>
<protein>
    <recommendedName>
        <fullName evidence="10">C6 transcription factor</fullName>
    </recommendedName>
</protein>
<keyword evidence="5" id="KW-0804">Transcription</keyword>
<evidence type="ECO:0000256" key="6">
    <source>
        <dbReference type="ARBA" id="ARBA00023242"/>
    </source>
</evidence>
<dbReference type="GeneID" id="41967277"/>
<reference evidence="9" key="2">
    <citation type="submission" date="2019-10" db="EMBL/GenBank/DDBJ databases">
        <authorList>
            <consortium name="NCBI Genome Project"/>
        </authorList>
    </citation>
    <scope>NUCLEOTIDE SEQUENCE</scope>
    <source>
        <strain evidence="9">NI907</strain>
    </source>
</reference>
<sequence length="501" mass="55250">MSIDQSSVRHTEPNHESGLVSVSRTDAANTPSSTSTQREDASLHSAAWRRDELQQELRTLIFKTAATAAPTRQCTPDGLAANQDGVSALVSPLSGNIHDSEQQTVEYMLCQGRNAEYLANYISEIAPWLDMFDSHRAFGIQVPLLARSTPALMYAMLALSARHLERKAASSANQSVTGNSRPRSSGSLDSLELYQEAIRLVGPLLEVRDFRVVPICTILCVMEMMSVSAQGWRQHLEGCAALFDAFGVHGFSGQLSQAVFWCYARMDLCGALISDGTQSTLVPLSRWAPSVAIDNAQDVAGLFCASKDPDMHANYAVYLCSKVCDLIASRTQFVELGNENGCDDSEYTARWLCLWTELQRWTDERPVDILPIQVVEASESSPFPHVLFLHWAAISSTQLYHTACLLLLGMLPLAEQCHLPRGQVGSQVYHAKRICGISQTNPHQGCLNNAIQPLWLAGRLLSHPVEHKIVVELIRDIEATTGWGTSWRIPDLEVAWGFRAE</sequence>
<keyword evidence="3" id="KW-0805">Transcription regulation</keyword>
<dbReference type="GO" id="GO:0045944">
    <property type="term" value="P:positive regulation of transcription by RNA polymerase II"/>
    <property type="evidence" value="ECO:0007669"/>
    <property type="project" value="TreeGrafter"/>
</dbReference>
<evidence type="ECO:0000256" key="5">
    <source>
        <dbReference type="ARBA" id="ARBA00023163"/>
    </source>
</evidence>
<evidence type="ECO:0000256" key="4">
    <source>
        <dbReference type="ARBA" id="ARBA00023125"/>
    </source>
</evidence>
<dbReference type="PANTHER" id="PTHR37534">
    <property type="entry name" value="TRANSCRIPTIONAL ACTIVATOR PROTEIN UGA3"/>
    <property type="match status" value="1"/>
</dbReference>
<proteinExistence type="predicted"/>
<accession>A0A6P8AMG1</accession>
<reference evidence="9" key="1">
    <citation type="journal article" date="2019" name="Mol. Biol. Evol.">
        <title>Blast fungal genomes show frequent chromosomal changes, gene gains and losses, and effector gene turnover.</title>
        <authorList>
            <person name="Gomez Luciano L.B."/>
            <person name="Jason Tsai I."/>
            <person name="Chuma I."/>
            <person name="Tosa Y."/>
            <person name="Chen Y.H."/>
            <person name="Li J.Y."/>
            <person name="Li M.Y."/>
            <person name="Jade Lu M.Y."/>
            <person name="Nakayashiki H."/>
            <person name="Li W.H."/>
        </authorList>
    </citation>
    <scope>NUCLEOTIDE SEQUENCE</scope>
    <source>
        <strain evidence="9">NI907</strain>
    </source>
</reference>
<keyword evidence="8" id="KW-1185">Reference proteome</keyword>
<keyword evidence="4" id="KW-0238">DNA-binding</keyword>
<feature type="compositionally biased region" description="Polar residues" evidence="7">
    <location>
        <begin position="20"/>
        <end position="36"/>
    </location>
</feature>
<dbReference type="KEGG" id="pgri:PgNI_12424"/>
<dbReference type="Pfam" id="PF11951">
    <property type="entry name" value="Fungal_trans_2"/>
    <property type="match status" value="1"/>
</dbReference>
<keyword evidence="6" id="KW-0539">Nucleus</keyword>
<evidence type="ECO:0000313" key="8">
    <source>
        <dbReference type="Proteomes" id="UP000515153"/>
    </source>
</evidence>
<dbReference type="GO" id="GO:0000976">
    <property type="term" value="F:transcription cis-regulatory region binding"/>
    <property type="evidence" value="ECO:0007669"/>
    <property type="project" value="TreeGrafter"/>
</dbReference>
<evidence type="ECO:0000256" key="7">
    <source>
        <dbReference type="SAM" id="MobiDB-lite"/>
    </source>
</evidence>
<dbReference type="Proteomes" id="UP000515153">
    <property type="component" value="Unplaced"/>
</dbReference>
<dbReference type="GO" id="GO:0005634">
    <property type="term" value="C:nucleus"/>
    <property type="evidence" value="ECO:0007669"/>
    <property type="project" value="UniProtKB-SubCell"/>
</dbReference>